<feature type="non-terminal residue" evidence="2">
    <location>
        <position position="237"/>
    </location>
</feature>
<dbReference type="PANTHER" id="PTHR34512:SF30">
    <property type="entry name" value="OUTER MEMBRANE PROTEIN ASSEMBLY FACTOR BAMB"/>
    <property type="match status" value="1"/>
</dbReference>
<name>X1KVD0_9ZZZZ</name>
<gene>
    <name evidence="2" type="ORF">S03H2_61746</name>
</gene>
<dbReference type="Pfam" id="PF13360">
    <property type="entry name" value="PQQ_2"/>
    <property type="match status" value="1"/>
</dbReference>
<accession>X1KVD0</accession>
<dbReference type="PANTHER" id="PTHR34512">
    <property type="entry name" value="CELL SURFACE PROTEIN"/>
    <property type="match status" value="1"/>
</dbReference>
<dbReference type="SMART" id="SM00564">
    <property type="entry name" value="PQQ"/>
    <property type="match status" value="3"/>
</dbReference>
<reference evidence="2" key="1">
    <citation type="journal article" date="2014" name="Front. Microbiol.">
        <title>High frequency of phylogenetically diverse reductive dehalogenase-homologous genes in deep subseafloor sedimentary metagenomes.</title>
        <authorList>
            <person name="Kawai M."/>
            <person name="Futagami T."/>
            <person name="Toyoda A."/>
            <person name="Takaki Y."/>
            <person name="Nishi S."/>
            <person name="Hori S."/>
            <person name="Arai W."/>
            <person name="Tsubouchi T."/>
            <person name="Morono Y."/>
            <person name="Uchiyama I."/>
            <person name="Ito T."/>
            <person name="Fujiyama A."/>
            <person name="Inagaki F."/>
            <person name="Takami H."/>
        </authorList>
    </citation>
    <scope>NUCLEOTIDE SEQUENCE</scope>
    <source>
        <strain evidence="2">Expedition CK06-06</strain>
    </source>
</reference>
<proteinExistence type="predicted"/>
<evidence type="ECO:0000313" key="2">
    <source>
        <dbReference type="EMBL" id="GAH85938.1"/>
    </source>
</evidence>
<dbReference type="InterPro" id="IPR011047">
    <property type="entry name" value="Quinoprotein_ADH-like_sf"/>
</dbReference>
<dbReference type="InterPro" id="IPR002372">
    <property type="entry name" value="PQQ_rpt_dom"/>
</dbReference>
<feature type="domain" description="Pyrrolo-quinoline quinone repeat" evidence="1">
    <location>
        <begin position="47"/>
        <end position="202"/>
    </location>
</feature>
<dbReference type="Gene3D" id="2.130.10.10">
    <property type="entry name" value="YVTN repeat-like/Quinoprotein amine dehydrogenase"/>
    <property type="match status" value="1"/>
</dbReference>
<organism evidence="2">
    <name type="scientific">marine sediment metagenome</name>
    <dbReference type="NCBI Taxonomy" id="412755"/>
    <lineage>
        <taxon>unclassified sequences</taxon>
        <taxon>metagenomes</taxon>
        <taxon>ecological metagenomes</taxon>
    </lineage>
</organism>
<feature type="non-terminal residue" evidence="2">
    <location>
        <position position="1"/>
    </location>
</feature>
<evidence type="ECO:0000259" key="1">
    <source>
        <dbReference type="Pfam" id="PF13360"/>
    </source>
</evidence>
<sequence length="237" mass="26092">IPVHFSPDSNVLWKTVIPTGHSSPVIWNNRIFLTANESTNKKGLITLSIDRENGKILWRQVIQAEKKVRFHPMNGPASSTPAADDKHVYVYFGTYGLLCYDHAGSKVWHRKIDTPKSKYGMATSPILYEDKVILVLDGDGGSSRLLAVNRDTGETAWEQPRSLFKAGWSTPMLWRHGDTEELVVLGSKRLTSYNPSTGEEIWWAGGFSHETVGVPITGDGLLFAGAAALGGRGDDKV</sequence>
<dbReference type="InterPro" id="IPR015943">
    <property type="entry name" value="WD40/YVTN_repeat-like_dom_sf"/>
</dbReference>
<dbReference type="SUPFAM" id="SSF50998">
    <property type="entry name" value="Quinoprotein alcohol dehydrogenase-like"/>
    <property type="match status" value="1"/>
</dbReference>
<dbReference type="InterPro" id="IPR018391">
    <property type="entry name" value="PQQ_b-propeller_rpt"/>
</dbReference>
<comment type="caution">
    <text evidence="2">The sequence shown here is derived from an EMBL/GenBank/DDBJ whole genome shotgun (WGS) entry which is preliminary data.</text>
</comment>
<dbReference type="AlphaFoldDB" id="X1KVD0"/>
<dbReference type="EMBL" id="BARU01039878">
    <property type="protein sequence ID" value="GAH85938.1"/>
    <property type="molecule type" value="Genomic_DNA"/>
</dbReference>
<protein>
    <recommendedName>
        <fullName evidence="1">Pyrrolo-quinoline quinone repeat domain-containing protein</fullName>
    </recommendedName>
</protein>